<keyword evidence="2" id="KW-0732">Signal</keyword>
<proteinExistence type="predicted"/>
<dbReference type="OrthoDB" id="5416466at2"/>
<organism evidence="4 5">
    <name type="scientific">Desulfosarcina widdelii</name>
    <dbReference type="NCBI Taxonomy" id="947919"/>
    <lineage>
        <taxon>Bacteria</taxon>
        <taxon>Pseudomonadati</taxon>
        <taxon>Thermodesulfobacteriota</taxon>
        <taxon>Desulfobacteria</taxon>
        <taxon>Desulfobacterales</taxon>
        <taxon>Desulfosarcinaceae</taxon>
        <taxon>Desulfosarcina</taxon>
    </lineage>
</organism>
<feature type="signal peptide" evidence="2">
    <location>
        <begin position="1"/>
        <end position="17"/>
    </location>
</feature>
<dbReference type="RefSeq" id="WP_155307460.1">
    <property type="nucleotide sequence ID" value="NZ_AP021875.1"/>
</dbReference>
<feature type="domain" description="DUF4340" evidence="3">
    <location>
        <begin position="69"/>
        <end position="260"/>
    </location>
</feature>
<accession>A0A5K7ZDN3</accession>
<feature type="compositionally biased region" description="Basic and acidic residues" evidence="1">
    <location>
        <begin position="316"/>
        <end position="340"/>
    </location>
</feature>
<gene>
    <name evidence="4" type="ORF">DSCW_62920</name>
</gene>
<dbReference type="Proteomes" id="UP000427769">
    <property type="component" value="Chromosome"/>
</dbReference>
<sequence>MKAKTFAILLVAAGLLAALALVRTGKDTGTTGPKMGEKLLADLPVNQVAEVAIADAENHTTLVKGESTWQVQERSGFPADFDQLRDTVVKLSRLKIGRSFPGDPDSLARLSLLPPSDPNASAGGTRITLKDASGKTLADLVLGQVRSKEDGSSGGQYLKKIDADAVYLVDASFRFLKTAPTEWLQKEILNIKADAVESVTCYADEGQKPVYTLARSEKGKDAQLTPIPKGRSADANRIDQVIEALAPLTVDDVQPADGPAAIASDLPKLVYHLFDGREIDICPATAGEESYTLRIAARETAMEETPSAVESTPEADESKEQKEEKAEKVQEPTPRSAKEINDALGPWVFSIKKWQYDSFVTKPESLLEEVKKEE</sequence>
<dbReference type="Pfam" id="PF14238">
    <property type="entry name" value="DUF4340"/>
    <property type="match status" value="1"/>
</dbReference>
<dbReference type="KEGG" id="dwd:DSCW_62920"/>
<evidence type="ECO:0000259" key="3">
    <source>
        <dbReference type="Pfam" id="PF14238"/>
    </source>
</evidence>
<protein>
    <recommendedName>
        <fullName evidence="3">DUF4340 domain-containing protein</fullName>
    </recommendedName>
</protein>
<reference evidence="4 5" key="1">
    <citation type="submission" date="2019-11" db="EMBL/GenBank/DDBJ databases">
        <title>Comparative genomics of hydrocarbon-degrading Desulfosarcina strains.</title>
        <authorList>
            <person name="Watanabe M."/>
            <person name="Kojima H."/>
            <person name="Fukui M."/>
        </authorList>
    </citation>
    <scope>NUCLEOTIDE SEQUENCE [LARGE SCALE GENOMIC DNA]</scope>
    <source>
        <strain evidence="4 5">PP31</strain>
    </source>
</reference>
<dbReference type="EMBL" id="AP021875">
    <property type="protein sequence ID" value="BBO78875.1"/>
    <property type="molecule type" value="Genomic_DNA"/>
</dbReference>
<feature type="region of interest" description="Disordered" evidence="1">
    <location>
        <begin position="301"/>
        <end position="340"/>
    </location>
</feature>
<keyword evidence="5" id="KW-1185">Reference proteome</keyword>
<evidence type="ECO:0000256" key="2">
    <source>
        <dbReference type="SAM" id="SignalP"/>
    </source>
</evidence>
<dbReference type="AlphaFoldDB" id="A0A5K7ZDN3"/>
<evidence type="ECO:0000256" key="1">
    <source>
        <dbReference type="SAM" id="MobiDB-lite"/>
    </source>
</evidence>
<dbReference type="InterPro" id="IPR025641">
    <property type="entry name" value="DUF4340"/>
</dbReference>
<evidence type="ECO:0000313" key="4">
    <source>
        <dbReference type="EMBL" id="BBO78875.1"/>
    </source>
</evidence>
<name>A0A5K7ZDN3_9BACT</name>
<feature type="chain" id="PRO_5024420850" description="DUF4340 domain-containing protein" evidence="2">
    <location>
        <begin position="18"/>
        <end position="374"/>
    </location>
</feature>
<evidence type="ECO:0000313" key="5">
    <source>
        <dbReference type="Proteomes" id="UP000427769"/>
    </source>
</evidence>